<name>A0A8S1GVL5_9PELO</name>
<evidence type="ECO:0000313" key="1">
    <source>
        <dbReference type="EMBL" id="CAD6187144.1"/>
    </source>
</evidence>
<accession>A0A8S1GVL5</accession>
<organism evidence="1 2">
    <name type="scientific">Caenorhabditis auriculariae</name>
    <dbReference type="NCBI Taxonomy" id="2777116"/>
    <lineage>
        <taxon>Eukaryota</taxon>
        <taxon>Metazoa</taxon>
        <taxon>Ecdysozoa</taxon>
        <taxon>Nematoda</taxon>
        <taxon>Chromadorea</taxon>
        <taxon>Rhabditida</taxon>
        <taxon>Rhabditina</taxon>
        <taxon>Rhabditomorpha</taxon>
        <taxon>Rhabditoidea</taxon>
        <taxon>Rhabditidae</taxon>
        <taxon>Peloderinae</taxon>
        <taxon>Caenorhabditis</taxon>
    </lineage>
</organism>
<protein>
    <submittedName>
        <fullName evidence="1">Uncharacterized protein</fullName>
    </submittedName>
</protein>
<gene>
    <name evidence="1" type="ORF">CAUJ_LOCUS3063</name>
</gene>
<proteinExistence type="predicted"/>
<keyword evidence="2" id="KW-1185">Reference proteome</keyword>
<dbReference type="EMBL" id="CAJGYM010000006">
    <property type="protein sequence ID" value="CAD6187144.1"/>
    <property type="molecule type" value="Genomic_DNA"/>
</dbReference>
<dbReference type="AlphaFoldDB" id="A0A8S1GVL5"/>
<reference evidence="1" key="1">
    <citation type="submission" date="2020-10" db="EMBL/GenBank/DDBJ databases">
        <authorList>
            <person name="Kikuchi T."/>
        </authorList>
    </citation>
    <scope>NUCLEOTIDE SEQUENCE</scope>
    <source>
        <strain evidence="1">NKZ352</strain>
    </source>
</reference>
<sequence>MDAFGTRFGPPPNILVKELQRKTCDRDSNGNIVKMKGTAARYTLTQKRMKRSCKRDVSGKLI</sequence>
<comment type="caution">
    <text evidence="1">The sequence shown here is derived from an EMBL/GenBank/DDBJ whole genome shotgun (WGS) entry which is preliminary data.</text>
</comment>
<evidence type="ECO:0000313" key="2">
    <source>
        <dbReference type="Proteomes" id="UP000835052"/>
    </source>
</evidence>
<dbReference type="Proteomes" id="UP000835052">
    <property type="component" value="Unassembled WGS sequence"/>
</dbReference>